<feature type="signal peptide" evidence="1">
    <location>
        <begin position="1"/>
        <end position="22"/>
    </location>
</feature>
<dbReference type="Proteomes" id="UP000054359">
    <property type="component" value="Unassembled WGS sequence"/>
</dbReference>
<feature type="non-terminal residue" evidence="2">
    <location>
        <position position="43"/>
    </location>
</feature>
<accession>A0A087TEA5</accession>
<keyword evidence="3" id="KW-1185">Reference proteome</keyword>
<proteinExistence type="predicted"/>
<keyword evidence="1" id="KW-0732">Signal</keyword>
<evidence type="ECO:0000256" key="1">
    <source>
        <dbReference type="SAM" id="SignalP"/>
    </source>
</evidence>
<name>A0A087TEA5_STEMI</name>
<evidence type="ECO:0000313" key="2">
    <source>
        <dbReference type="EMBL" id="KFM63444.1"/>
    </source>
</evidence>
<sequence>MALPISTIGWIVFSALVLNVDGNKRNFLESRQMAVPTQPNMPG</sequence>
<reference evidence="2 3" key="1">
    <citation type="submission" date="2013-11" db="EMBL/GenBank/DDBJ databases">
        <title>Genome sequencing of Stegodyphus mimosarum.</title>
        <authorList>
            <person name="Bechsgaard J."/>
        </authorList>
    </citation>
    <scope>NUCLEOTIDE SEQUENCE [LARGE SCALE GENOMIC DNA]</scope>
</reference>
<protein>
    <submittedName>
        <fullName evidence="2">Uncharacterized protein</fullName>
    </submittedName>
</protein>
<gene>
    <name evidence="2" type="ORF">X975_12274</name>
</gene>
<feature type="chain" id="PRO_5001829642" evidence="1">
    <location>
        <begin position="23"/>
        <end position="43"/>
    </location>
</feature>
<evidence type="ECO:0000313" key="3">
    <source>
        <dbReference type="Proteomes" id="UP000054359"/>
    </source>
</evidence>
<organism evidence="2 3">
    <name type="scientific">Stegodyphus mimosarum</name>
    <name type="common">African social velvet spider</name>
    <dbReference type="NCBI Taxonomy" id="407821"/>
    <lineage>
        <taxon>Eukaryota</taxon>
        <taxon>Metazoa</taxon>
        <taxon>Ecdysozoa</taxon>
        <taxon>Arthropoda</taxon>
        <taxon>Chelicerata</taxon>
        <taxon>Arachnida</taxon>
        <taxon>Araneae</taxon>
        <taxon>Araneomorphae</taxon>
        <taxon>Entelegynae</taxon>
        <taxon>Eresoidea</taxon>
        <taxon>Eresidae</taxon>
        <taxon>Stegodyphus</taxon>
    </lineage>
</organism>
<dbReference type="EMBL" id="KK114834">
    <property type="protein sequence ID" value="KFM63444.1"/>
    <property type="molecule type" value="Genomic_DNA"/>
</dbReference>
<dbReference type="AlphaFoldDB" id="A0A087TEA5"/>